<evidence type="ECO:0000313" key="10">
    <source>
        <dbReference type="EMBL" id="MEP0817038.1"/>
    </source>
</evidence>
<dbReference type="InterPro" id="IPR011527">
    <property type="entry name" value="ABC1_TM_dom"/>
</dbReference>
<evidence type="ECO:0000259" key="9">
    <source>
        <dbReference type="PROSITE" id="PS50929"/>
    </source>
</evidence>
<dbReference type="RefSeq" id="WP_190439514.1">
    <property type="nucleotide sequence ID" value="NZ_JAMPKM010000003.1"/>
</dbReference>
<dbReference type="Gene3D" id="3.40.50.300">
    <property type="entry name" value="P-loop containing nucleotide triphosphate hydrolases"/>
    <property type="match status" value="1"/>
</dbReference>
<dbReference type="InterPro" id="IPR036640">
    <property type="entry name" value="ABC1_TM_sf"/>
</dbReference>
<dbReference type="Proteomes" id="UP001464891">
    <property type="component" value="Unassembled WGS sequence"/>
</dbReference>
<organism evidence="10 11">
    <name type="scientific">Trichocoleus desertorum GB2-A4</name>
    <dbReference type="NCBI Taxonomy" id="2933944"/>
    <lineage>
        <taxon>Bacteria</taxon>
        <taxon>Bacillati</taxon>
        <taxon>Cyanobacteriota</taxon>
        <taxon>Cyanophyceae</taxon>
        <taxon>Leptolyngbyales</taxon>
        <taxon>Trichocoleusaceae</taxon>
        <taxon>Trichocoleus</taxon>
    </lineage>
</organism>
<dbReference type="PANTHER" id="PTHR24221">
    <property type="entry name" value="ATP-BINDING CASSETTE SUB-FAMILY B"/>
    <property type="match status" value="1"/>
</dbReference>
<dbReference type="Pfam" id="PF00005">
    <property type="entry name" value="ABC_tran"/>
    <property type="match status" value="1"/>
</dbReference>
<dbReference type="InterPro" id="IPR003593">
    <property type="entry name" value="AAA+_ATPase"/>
</dbReference>
<feature type="transmembrane region" description="Helical" evidence="7">
    <location>
        <begin position="153"/>
        <end position="177"/>
    </location>
</feature>
<dbReference type="InterPro" id="IPR003439">
    <property type="entry name" value="ABC_transporter-like_ATP-bd"/>
</dbReference>
<feature type="transmembrane region" description="Helical" evidence="7">
    <location>
        <begin position="21"/>
        <end position="43"/>
    </location>
</feature>
<keyword evidence="11" id="KW-1185">Reference proteome</keyword>
<dbReference type="SUPFAM" id="SSF52540">
    <property type="entry name" value="P-loop containing nucleoside triphosphate hydrolases"/>
    <property type="match status" value="1"/>
</dbReference>
<evidence type="ECO:0000256" key="1">
    <source>
        <dbReference type="ARBA" id="ARBA00004651"/>
    </source>
</evidence>
<feature type="domain" description="ABC transporter" evidence="8">
    <location>
        <begin position="356"/>
        <end position="589"/>
    </location>
</feature>
<dbReference type="EMBL" id="JAMPKM010000003">
    <property type="protein sequence ID" value="MEP0817038.1"/>
    <property type="molecule type" value="Genomic_DNA"/>
</dbReference>
<sequence>MKEAKVIRKLFPLLKLYPWAIPVIVVLGILASLSEGLGISLFIPLLQSFDAGTAQTAQSNVLIAFFDRIFAQIPIQNRLPITAGFIFGSVLLKNALLYGNTLLFSWLNWRISYQLRSGIFRQLLSVGYSFLERYPSGKFLSTLDNETWRTSQALSVLVGLIISSCTVVVFTILLLLISWRLTLLVAAVMLLISSMIQFMTRQVKQLGKQAEKANAVFVQRVWEGLLGMRVIREFGRESYEQARFDQASRQVCHSFMELDRISGAVYPLSEVLSTGLLAGILVIALQQQVNLPTLLTFVFMLYRLQPQVRHVDGARVNLMSLTTAIDDVMSLLDRSDKPYIRSGKTRFTGLRQAIAFRAVDFCYGPGEKTALQNISICIPKGKTTAIVGPSGAGKSTLISLICRFYDPTSGEIEIDGQPLPQLNLADWRDRIAVVSQSVHIFSTTVYENIAYGRPEATEAEVIAAAKQANAHEFISQLPQGYQTQVGDQGVRLSGGQRQRLALARAIIRNPEILILDEATNALDSISEHLIQEAINALSQRCTLIVIAHRLSTIEQADQIIVIEEGQVTEQGTMAELLKRDRLFAQLYRLQYRNAQL</sequence>
<reference evidence="10 11" key="1">
    <citation type="submission" date="2022-04" db="EMBL/GenBank/DDBJ databases">
        <title>Positive selection, recombination, and allopatry shape intraspecific diversity of widespread and dominant cyanobacteria.</title>
        <authorList>
            <person name="Wei J."/>
            <person name="Shu W."/>
            <person name="Hu C."/>
        </authorList>
    </citation>
    <scope>NUCLEOTIDE SEQUENCE [LARGE SCALE GENOMIC DNA]</scope>
    <source>
        <strain evidence="10 11">GB2-A4</strain>
    </source>
</reference>
<dbReference type="PROSITE" id="PS00211">
    <property type="entry name" value="ABC_TRANSPORTER_1"/>
    <property type="match status" value="1"/>
</dbReference>
<keyword evidence="3" id="KW-0547">Nucleotide-binding</keyword>
<dbReference type="Pfam" id="PF00664">
    <property type="entry name" value="ABC_membrane"/>
    <property type="match status" value="1"/>
</dbReference>
<dbReference type="InterPro" id="IPR017871">
    <property type="entry name" value="ABC_transporter-like_CS"/>
</dbReference>
<dbReference type="PANTHER" id="PTHR24221:SF654">
    <property type="entry name" value="ATP-BINDING CASSETTE SUB-FAMILY B MEMBER 6"/>
    <property type="match status" value="1"/>
</dbReference>
<evidence type="ECO:0000259" key="8">
    <source>
        <dbReference type="PROSITE" id="PS50893"/>
    </source>
</evidence>
<name>A0ABV0J5I2_9CYAN</name>
<evidence type="ECO:0000256" key="6">
    <source>
        <dbReference type="ARBA" id="ARBA00023136"/>
    </source>
</evidence>
<dbReference type="SMART" id="SM00382">
    <property type="entry name" value="AAA"/>
    <property type="match status" value="1"/>
</dbReference>
<keyword evidence="5 7" id="KW-1133">Transmembrane helix</keyword>
<feature type="transmembrane region" description="Helical" evidence="7">
    <location>
        <begin position="85"/>
        <end position="107"/>
    </location>
</feature>
<comment type="caution">
    <text evidence="10">The sequence shown here is derived from an EMBL/GenBank/DDBJ whole genome shotgun (WGS) entry which is preliminary data.</text>
</comment>
<evidence type="ECO:0000256" key="4">
    <source>
        <dbReference type="ARBA" id="ARBA00022840"/>
    </source>
</evidence>
<dbReference type="Gene3D" id="1.20.1560.10">
    <property type="entry name" value="ABC transporter type 1, transmembrane domain"/>
    <property type="match status" value="1"/>
</dbReference>
<gene>
    <name evidence="10" type="ORF">NC998_08005</name>
</gene>
<dbReference type="InterPro" id="IPR027417">
    <property type="entry name" value="P-loop_NTPase"/>
</dbReference>
<feature type="transmembrane region" description="Helical" evidence="7">
    <location>
        <begin position="264"/>
        <end position="285"/>
    </location>
</feature>
<evidence type="ECO:0000256" key="7">
    <source>
        <dbReference type="SAM" id="Phobius"/>
    </source>
</evidence>
<keyword evidence="2 7" id="KW-0812">Transmembrane</keyword>
<proteinExistence type="predicted"/>
<feature type="domain" description="ABC transmembrane type-1" evidence="9">
    <location>
        <begin position="23"/>
        <end position="311"/>
    </location>
</feature>
<dbReference type="PROSITE" id="PS50893">
    <property type="entry name" value="ABC_TRANSPORTER_2"/>
    <property type="match status" value="1"/>
</dbReference>
<accession>A0ABV0J5I2</accession>
<evidence type="ECO:0000256" key="5">
    <source>
        <dbReference type="ARBA" id="ARBA00022989"/>
    </source>
</evidence>
<protein>
    <submittedName>
        <fullName evidence="10">ABC transporter ATP-binding protein/permease</fullName>
    </submittedName>
</protein>
<evidence type="ECO:0000256" key="3">
    <source>
        <dbReference type="ARBA" id="ARBA00022741"/>
    </source>
</evidence>
<comment type="subcellular location">
    <subcellularLocation>
        <location evidence="1">Cell membrane</location>
        <topology evidence="1">Multi-pass membrane protein</topology>
    </subcellularLocation>
</comment>
<keyword evidence="6 7" id="KW-0472">Membrane</keyword>
<dbReference type="InterPro" id="IPR039421">
    <property type="entry name" value="Type_1_exporter"/>
</dbReference>
<dbReference type="PROSITE" id="PS50929">
    <property type="entry name" value="ABC_TM1F"/>
    <property type="match status" value="1"/>
</dbReference>
<keyword evidence="4 10" id="KW-0067">ATP-binding</keyword>
<evidence type="ECO:0000256" key="2">
    <source>
        <dbReference type="ARBA" id="ARBA00022692"/>
    </source>
</evidence>
<dbReference type="SUPFAM" id="SSF90123">
    <property type="entry name" value="ABC transporter transmembrane region"/>
    <property type="match status" value="1"/>
</dbReference>
<dbReference type="GO" id="GO:0005524">
    <property type="term" value="F:ATP binding"/>
    <property type="evidence" value="ECO:0007669"/>
    <property type="project" value="UniProtKB-KW"/>
</dbReference>
<evidence type="ECO:0000313" key="11">
    <source>
        <dbReference type="Proteomes" id="UP001464891"/>
    </source>
</evidence>
<feature type="transmembrane region" description="Helical" evidence="7">
    <location>
        <begin position="183"/>
        <end position="200"/>
    </location>
</feature>